<keyword evidence="2" id="KW-0819">tRNA processing</keyword>
<dbReference type="NCBIfam" id="TIGR00094">
    <property type="entry name" value="tRNA_TruD_broad"/>
    <property type="match status" value="1"/>
</dbReference>
<feature type="compositionally biased region" description="Low complexity" evidence="4">
    <location>
        <begin position="235"/>
        <end position="250"/>
    </location>
</feature>
<reference evidence="6" key="1">
    <citation type="submission" date="2022-07" db="EMBL/GenBank/DDBJ databases">
        <title>Genome Sequence of Xylaria arbuscula.</title>
        <authorList>
            <person name="Buettner E."/>
        </authorList>
    </citation>
    <scope>NUCLEOTIDE SEQUENCE</scope>
    <source>
        <strain evidence="6">VT107</strain>
    </source>
</reference>
<dbReference type="PROSITE" id="PS01268">
    <property type="entry name" value="UPF0024"/>
    <property type="match status" value="1"/>
</dbReference>
<feature type="compositionally biased region" description="Polar residues" evidence="4">
    <location>
        <begin position="847"/>
        <end position="859"/>
    </location>
</feature>
<evidence type="ECO:0000256" key="4">
    <source>
        <dbReference type="SAM" id="MobiDB-lite"/>
    </source>
</evidence>
<accession>A0A9W8NF72</accession>
<dbReference type="VEuPathDB" id="FungiDB:F4678DRAFT_439933"/>
<dbReference type="PANTHER" id="PTHR13326:SF21">
    <property type="entry name" value="PSEUDOURIDYLATE SYNTHASE PUS7L"/>
    <property type="match status" value="1"/>
</dbReference>
<dbReference type="InterPro" id="IPR001656">
    <property type="entry name" value="PsdUridine_synth_TruD"/>
</dbReference>
<evidence type="ECO:0000313" key="6">
    <source>
        <dbReference type="EMBL" id="KAJ3573167.1"/>
    </source>
</evidence>
<dbReference type="GO" id="GO:0003723">
    <property type="term" value="F:RNA binding"/>
    <property type="evidence" value="ECO:0007669"/>
    <property type="project" value="InterPro"/>
</dbReference>
<dbReference type="InterPro" id="IPR020103">
    <property type="entry name" value="PsdUridine_synth_cat_dom_sf"/>
</dbReference>
<feature type="region of interest" description="Disordered" evidence="4">
    <location>
        <begin position="99"/>
        <end position="147"/>
    </location>
</feature>
<dbReference type="GO" id="GO:0008033">
    <property type="term" value="P:tRNA processing"/>
    <property type="evidence" value="ECO:0007669"/>
    <property type="project" value="UniProtKB-KW"/>
</dbReference>
<evidence type="ECO:0000256" key="1">
    <source>
        <dbReference type="ARBA" id="ARBA00007953"/>
    </source>
</evidence>
<comment type="similarity">
    <text evidence="1">Belongs to the pseudouridine synthase TruD family.</text>
</comment>
<gene>
    <name evidence="6" type="ORF">NPX13_g4794</name>
</gene>
<proteinExistence type="inferred from homology"/>
<dbReference type="SUPFAM" id="SSF55120">
    <property type="entry name" value="Pseudouridine synthase"/>
    <property type="match status" value="1"/>
</dbReference>
<dbReference type="PANTHER" id="PTHR13326">
    <property type="entry name" value="TRNA PSEUDOURIDINE SYNTHASE D"/>
    <property type="match status" value="1"/>
</dbReference>
<dbReference type="InterPro" id="IPR011760">
    <property type="entry name" value="PsdUridine_synth_TruD_insert"/>
</dbReference>
<dbReference type="Gene3D" id="3.30.2350.20">
    <property type="entry name" value="TruD, catalytic domain"/>
    <property type="match status" value="2"/>
</dbReference>
<feature type="region of interest" description="Disordered" evidence="4">
    <location>
        <begin position="843"/>
        <end position="868"/>
    </location>
</feature>
<dbReference type="CDD" id="cd02576">
    <property type="entry name" value="PseudoU_synth_ScPUS7"/>
    <property type="match status" value="1"/>
</dbReference>
<dbReference type="GO" id="GO:0001522">
    <property type="term" value="P:pseudouridine synthesis"/>
    <property type="evidence" value="ECO:0007669"/>
    <property type="project" value="InterPro"/>
</dbReference>
<sequence length="971" mass="107260">MATHTAMAQGSDALLRSQLEQRLGILQFVSAKEHGWFGQLRYPFADSRPYKLPFSSLVKVAMLIMARYTDFQVNEITKDGEVVHLSDFHSNTRELTRAANQATVTPSGAQQSQDPTTSRITAQEGDGGDKPGQVAADETPQNDINESDKVTLADLVGQATADELLSFYARILQGSKIPQKSLGDVTIPSIEDKSQRSRVHGEIRRIFSGKIETTTGAENSIKATAVRVGNKQRGNRSANNNRNNRQNLAQGNGGPYLHFSLYKENKDTMDALNHMAKTLRIHPKAFGVAGTKDRRAVTVQRVSIKNRSPNSLVAVNERIINVKIGDFKYEQDPIRLNDHDGNEFVLILKNCVFSGTGNLTFEEKLKVANSTIDSAMTQIIQRGFINYYGTQRFGTHQIGTQEVGMKILKGDFAGAVQALLSYDPLLLESSRDQDNSKGVYFKEDTSRARACSTFLETKDAGAALDHLPPRYHVEKAVIQHLGKNPTDFVGALTSINRSMRTMYGHAYQSLVWNFVASKRWERFGAQVINGDIVLVKSKSAAIRTNDEDRDREEPLAWEDDITTGRGSGLVPHAITEDDLQDRKYSIFDVVLPSPGWDVTYPSNEIGDYYAEFMGKPENGGLDPYDMRRRQRDFSLPGSYRKLIGKLKRVPKASVQAYTDDLEQLVPTDLDLIRRRKEKEAAERASREESATAGWHTFAQNVRQNELEESKARVSQRKAEDPISSTRINDTWVQTSVDGSNKRIKIARHGDVRDDQPSSIINNHGDPMQVEDDPQGGNLEKLVVNTTVASDHQSAVDEVQDQQPVPQSLTSSIIAAVTAQVRAIKNRFLKVIHQVMAFLRIATDRNSSKPPSDGDQSQPNELPPANDATTAQVTIPQTTPAPDSHCPKTDTTLGQVTAVPQSLSSIKDSQLKSAPDVAVAPTAVVDKVELAKADATAPVKPANPDKIAVILRFALDTSQYATIVIRELQGQL</sequence>
<keyword evidence="3" id="KW-0413">Isomerase</keyword>
<comment type="caution">
    <text evidence="6">The sequence shown here is derived from an EMBL/GenBank/DDBJ whole genome shotgun (WGS) entry which is preliminary data.</text>
</comment>
<dbReference type="EMBL" id="JANPWZ010000703">
    <property type="protein sequence ID" value="KAJ3573167.1"/>
    <property type="molecule type" value="Genomic_DNA"/>
</dbReference>
<dbReference type="GO" id="GO:0005634">
    <property type="term" value="C:nucleus"/>
    <property type="evidence" value="ECO:0007669"/>
    <property type="project" value="TreeGrafter"/>
</dbReference>
<dbReference type="AlphaFoldDB" id="A0A9W8NF72"/>
<evidence type="ECO:0000313" key="7">
    <source>
        <dbReference type="Proteomes" id="UP001148614"/>
    </source>
</evidence>
<feature type="domain" description="TRUD" evidence="5">
    <location>
        <begin position="383"/>
        <end position="645"/>
    </location>
</feature>
<keyword evidence="7" id="KW-1185">Reference proteome</keyword>
<evidence type="ECO:0000256" key="2">
    <source>
        <dbReference type="ARBA" id="ARBA00022694"/>
    </source>
</evidence>
<evidence type="ECO:0000256" key="3">
    <source>
        <dbReference type="ARBA" id="ARBA00023235"/>
    </source>
</evidence>
<dbReference type="Pfam" id="PF01142">
    <property type="entry name" value="TruD"/>
    <property type="match status" value="1"/>
</dbReference>
<organism evidence="6 7">
    <name type="scientific">Xylaria arbuscula</name>
    <dbReference type="NCBI Taxonomy" id="114810"/>
    <lineage>
        <taxon>Eukaryota</taxon>
        <taxon>Fungi</taxon>
        <taxon>Dikarya</taxon>
        <taxon>Ascomycota</taxon>
        <taxon>Pezizomycotina</taxon>
        <taxon>Sordariomycetes</taxon>
        <taxon>Xylariomycetidae</taxon>
        <taxon>Xylariales</taxon>
        <taxon>Xylariaceae</taxon>
        <taxon>Xylaria</taxon>
    </lineage>
</organism>
<evidence type="ECO:0000259" key="5">
    <source>
        <dbReference type="PROSITE" id="PS50984"/>
    </source>
</evidence>
<dbReference type="GO" id="GO:0009982">
    <property type="term" value="F:pseudouridine synthase activity"/>
    <property type="evidence" value="ECO:0007669"/>
    <property type="project" value="InterPro"/>
</dbReference>
<dbReference type="InterPro" id="IPR042214">
    <property type="entry name" value="TruD_catalytic"/>
</dbReference>
<name>A0A9W8NF72_9PEZI</name>
<dbReference type="PROSITE" id="PS50984">
    <property type="entry name" value="TRUD"/>
    <property type="match status" value="1"/>
</dbReference>
<dbReference type="Proteomes" id="UP001148614">
    <property type="component" value="Unassembled WGS sequence"/>
</dbReference>
<feature type="region of interest" description="Disordered" evidence="4">
    <location>
        <begin position="229"/>
        <end position="252"/>
    </location>
</feature>
<feature type="compositionally biased region" description="Polar residues" evidence="4">
    <location>
        <begin position="99"/>
        <end position="121"/>
    </location>
</feature>
<dbReference type="InterPro" id="IPR020119">
    <property type="entry name" value="PsdUridine_synth_TruD_CS"/>
</dbReference>
<protein>
    <recommendedName>
        <fullName evidence="5">TRUD domain-containing protein</fullName>
    </recommendedName>
</protein>